<keyword evidence="3" id="KW-1185">Reference proteome</keyword>
<evidence type="ECO:0000313" key="3">
    <source>
        <dbReference type="Proteomes" id="UP001152798"/>
    </source>
</evidence>
<evidence type="ECO:0000256" key="1">
    <source>
        <dbReference type="SAM" id="MobiDB-lite"/>
    </source>
</evidence>
<name>A0A9P0MTM5_NEZVI</name>
<proteinExistence type="predicted"/>
<dbReference type="Proteomes" id="UP001152798">
    <property type="component" value="Chromosome 6"/>
</dbReference>
<dbReference type="EMBL" id="OV725082">
    <property type="protein sequence ID" value="CAH1404574.1"/>
    <property type="molecule type" value="Genomic_DNA"/>
</dbReference>
<organism evidence="2 3">
    <name type="scientific">Nezara viridula</name>
    <name type="common">Southern green stink bug</name>
    <name type="synonym">Cimex viridulus</name>
    <dbReference type="NCBI Taxonomy" id="85310"/>
    <lineage>
        <taxon>Eukaryota</taxon>
        <taxon>Metazoa</taxon>
        <taxon>Ecdysozoa</taxon>
        <taxon>Arthropoda</taxon>
        <taxon>Hexapoda</taxon>
        <taxon>Insecta</taxon>
        <taxon>Pterygota</taxon>
        <taxon>Neoptera</taxon>
        <taxon>Paraneoptera</taxon>
        <taxon>Hemiptera</taxon>
        <taxon>Heteroptera</taxon>
        <taxon>Panheteroptera</taxon>
        <taxon>Pentatomomorpha</taxon>
        <taxon>Pentatomoidea</taxon>
        <taxon>Pentatomidae</taxon>
        <taxon>Pentatominae</taxon>
        <taxon>Nezara</taxon>
    </lineage>
</organism>
<evidence type="ECO:0000313" key="2">
    <source>
        <dbReference type="EMBL" id="CAH1404574.1"/>
    </source>
</evidence>
<sequence>MGNTVTICSLEDSALVASCLEDGESVYRRYKMPSGKHKKGPSGEDSEDESEVLEESPCGRWLKRREEQGRYSL</sequence>
<feature type="compositionally biased region" description="Acidic residues" evidence="1">
    <location>
        <begin position="44"/>
        <end position="54"/>
    </location>
</feature>
<feature type="region of interest" description="Disordered" evidence="1">
    <location>
        <begin position="32"/>
        <end position="59"/>
    </location>
</feature>
<accession>A0A9P0MTM5</accession>
<dbReference type="OrthoDB" id="10544684at2759"/>
<protein>
    <submittedName>
        <fullName evidence="2">Uncharacterized protein</fullName>
    </submittedName>
</protein>
<reference evidence="2" key="1">
    <citation type="submission" date="2022-01" db="EMBL/GenBank/DDBJ databases">
        <authorList>
            <person name="King R."/>
        </authorList>
    </citation>
    <scope>NUCLEOTIDE SEQUENCE</scope>
</reference>
<dbReference type="AlphaFoldDB" id="A0A9P0MTM5"/>
<gene>
    <name evidence="2" type="ORF">NEZAVI_LOCUS12959</name>
</gene>